<reference evidence="2 3" key="1">
    <citation type="submission" date="2021-03" db="EMBL/GenBank/DDBJ databases">
        <title>Sequencing the genomes of 1000 actinobacteria strains.</title>
        <authorList>
            <person name="Klenk H.-P."/>
        </authorList>
    </citation>
    <scope>NUCLEOTIDE SEQUENCE [LARGE SCALE GENOMIC DNA]</scope>
    <source>
        <strain evidence="2 3">DSM 15454</strain>
    </source>
</reference>
<protein>
    <recommendedName>
        <fullName evidence="4">DUF5129 domain-containing protein</fullName>
    </recommendedName>
</protein>
<name>A0ABS4W9Y9_9MICC</name>
<feature type="transmembrane region" description="Helical" evidence="1">
    <location>
        <begin position="179"/>
        <end position="201"/>
    </location>
</feature>
<sequence>MKTQLIRARRKPRFGLPWVAIIAGTGTLAFAALGFTTVTATPEAPIEIIVQGQHPLNISQATVDAATTEPIRAWKPLRIVVTDRFLSYDELQGRVDPGAEVILSTAITDDSADPGQERRFTGVGIYPPDADREKNTENRFDIKDAYLDNVGLGHGPAAVTAAAQRAAEVLDEGKIRTPVFWLAGTTLGLALTIVSLAFSLSRRRRRESVFRRLTAAQRLLATVVLELEALDVTYRTTDKDQRTPGFNAAWNAIREDSLALARTEDAVIASVYNPKEALASSTAEAVKKFEAQAKALVAKADALMDAGSVLGHLAGSQRVLDRLAAPLLFSAKELLVRLEAGEPGTVAPRRIRRLEQAVQELLGILGTDQESSAALQDWQGAERELERSASAINRSLRRHRRARVRGYGKGREDLTSLRRGLGLSAAESDRALYVLDGANAAARALLGPLPGTDESGTPAAARHRWKLGDPYPAQRGAWITALVVIAVGSLMIGGAVLEATSGRPAWALTGNQPLRSLALDGNTQDLTEAGIRRYMQDKFTQDVDITVAVRSAGDYLGLHPGSSDTIGARDQDPQVLVDALWKIKSEFPRLLNPATGELLADQVIIPVWALDDGTFTIPTMIAGALSTGDNTRLGESSWEYGSYYISSYGEIQVATTINDLARGLQANGYIEPDVNNDFLYVLLCSSIALGLVALLQIIIYGGAVSLKLGLFGRSAVALRKVREDLDALALGLDDSRLNTVAVLGAGSAATRADADQRIFERALAMAWRMADDLAARPLSQRLGADYVARIEQLAALVSTLGIRDADARRRTRAVLDAAYGHRVGVKGATTP</sequence>
<evidence type="ECO:0000256" key="1">
    <source>
        <dbReference type="SAM" id="Phobius"/>
    </source>
</evidence>
<feature type="transmembrane region" description="Helical" evidence="1">
    <location>
        <begin position="678"/>
        <end position="703"/>
    </location>
</feature>
<accession>A0ABS4W9Y9</accession>
<proteinExistence type="predicted"/>
<dbReference type="RefSeq" id="WP_209906257.1">
    <property type="nucleotide sequence ID" value="NZ_BAAAMI010000019.1"/>
</dbReference>
<dbReference type="EMBL" id="JAGIOE010000001">
    <property type="protein sequence ID" value="MBP2373020.1"/>
    <property type="molecule type" value="Genomic_DNA"/>
</dbReference>
<evidence type="ECO:0000313" key="2">
    <source>
        <dbReference type="EMBL" id="MBP2373020.1"/>
    </source>
</evidence>
<keyword evidence="3" id="KW-1185">Reference proteome</keyword>
<dbReference type="Proteomes" id="UP000766570">
    <property type="component" value="Unassembled WGS sequence"/>
</dbReference>
<organism evidence="2 3">
    <name type="scientific">Paeniglutamicibacter psychrophenolicus</name>
    <dbReference type="NCBI Taxonomy" id="257454"/>
    <lineage>
        <taxon>Bacteria</taxon>
        <taxon>Bacillati</taxon>
        <taxon>Actinomycetota</taxon>
        <taxon>Actinomycetes</taxon>
        <taxon>Micrococcales</taxon>
        <taxon>Micrococcaceae</taxon>
        <taxon>Paeniglutamicibacter</taxon>
    </lineage>
</organism>
<keyword evidence="1" id="KW-0472">Membrane</keyword>
<keyword evidence="1" id="KW-1133">Transmembrane helix</keyword>
<comment type="caution">
    <text evidence="2">The sequence shown here is derived from an EMBL/GenBank/DDBJ whole genome shotgun (WGS) entry which is preliminary data.</text>
</comment>
<evidence type="ECO:0000313" key="3">
    <source>
        <dbReference type="Proteomes" id="UP000766570"/>
    </source>
</evidence>
<gene>
    <name evidence="2" type="ORF">JOF46_000932</name>
</gene>
<keyword evidence="1" id="KW-0812">Transmembrane</keyword>
<evidence type="ECO:0008006" key="4">
    <source>
        <dbReference type="Google" id="ProtNLM"/>
    </source>
</evidence>